<gene>
    <name evidence="2" type="ORF">SAMN05421743_101328</name>
</gene>
<dbReference type="EMBL" id="FNQR01000001">
    <property type="protein sequence ID" value="SDZ82406.1"/>
    <property type="molecule type" value="Genomic_DNA"/>
</dbReference>
<dbReference type="GO" id="GO:0010181">
    <property type="term" value="F:FMN binding"/>
    <property type="evidence" value="ECO:0007669"/>
    <property type="project" value="InterPro"/>
</dbReference>
<keyword evidence="3" id="KW-1185">Reference proteome</keyword>
<dbReference type="Proteomes" id="UP000198584">
    <property type="component" value="Unassembled WGS sequence"/>
</dbReference>
<dbReference type="InterPro" id="IPR008254">
    <property type="entry name" value="Flavodoxin/NO_synth"/>
</dbReference>
<name>A0A1H3W5S3_9BACI</name>
<feature type="domain" description="Flavodoxin-like" evidence="1">
    <location>
        <begin position="22"/>
        <end position="68"/>
    </location>
</feature>
<dbReference type="STRING" id="571932.SAMN05421743_101328"/>
<dbReference type="PROSITE" id="PS50902">
    <property type="entry name" value="FLAVODOXIN_LIKE"/>
    <property type="match status" value="1"/>
</dbReference>
<dbReference type="AlphaFoldDB" id="A0A1H3W5S3"/>
<organism evidence="2 3">
    <name type="scientific">Thalassobacillus cyri</name>
    <dbReference type="NCBI Taxonomy" id="571932"/>
    <lineage>
        <taxon>Bacteria</taxon>
        <taxon>Bacillati</taxon>
        <taxon>Bacillota</taxon>
        <taxon>Bacilli</taxon>
        <taxon>Bacillales</taxon>
        <taxon>Bacillaceae</taxon>
        <taxon>Thalassobacillus</taxon>
    </lineage>
</organism>
<proteinExistence type="predicted"/>
<reference evidence="2 3" key="1">
    <citation type="submission" date="2016-10" db="EMBL/GenBank/DDBJ databases">
        <authorList>
            <person name="de Groot N.N."/>
        </authorList>
    </citation>
    <scope>NUCLEOTIDE SEQUENCE [LARGE SCALE GENOMIC DNA]</scope>
    <source>
        <strain evidence="2 3">CCM7597</strain>
    </source>
</reference>
<evidence type="ECO:0000313" key="2">
    <source>
        <dbReference type="EMBL" id="SDZ82406.1"/>
    </source>
</evidence>
<dbReference type="GO" id="GO:0016651">
    <property type="term" value="F:oxidoreductase activity, acting on NAD(P)H"/>
    <property type="evidence" value="ECO:0007669"/>
    <property type="project" value="UniProtKB-ARBA"/>
</dbReference>
<evidence type="ECO:0000259" key="1">
    <source>
        <dbReference type="PROSITE" id="PS50902"/>
    </source>
</evidence>
<sequence>MGIFDKLFGKPKEMEDMSNVRLAVIFYTMSGTNYQMAKWAEEGAREAGAEVKVLKAEELCTPIRHRGE</sequence>
<dbReference type="SUPFAM" id="SSF52218">
    <property type="entry name" value="Flavoproteins"/>
    <property type="match status" value="1"/>
</dbReference>
<protein>
    <submittedName>
        <fullName evidence="2">NAD(P)H dehydrogenase (Quinone)</fullName>
    </submittedName>
</protein>
<accession>A0A1H3W5S3</accession>
<dbReference type="Gene3D" id="3.40.50.360">
    <property type="match status" value="1"/>
</dbReference>
<evidence type="ECO:0000313" key="3">
    <source>
        <dbReference type="Proteomes" id="UP000198584"/>
    </source>
</evidence>
<dbReference type="InterPro" id="IPR029039">
    <property type="entry name" value="Flavoprotein-like_sf"/>
</dbReference>